<name>A0A1I0GBR4_9GAMM</name>
<accession>A0A1I0GBR4</accession>
<dbReference type="Gene3D" id="3.40.50.1820">
    <property type="entry name" value="alpha/beta hydrolase"/>
    <property type="match status" value="1"/>
</dbReference>
<keyword evidence="2" id="KW-1185">Reference proteome</keyword>
<dbReference type="OrthoDB" id="3483116at2"/>
<dbReference type="SUPFAM" id="SSF53474">
    <property type="entry name" value="alpha/beta-Hydrolases"/>
    <property type="match status" value="1"/>
</dbReference>
<dbReference type="AlphaFoldDB" id="A0A1I0GBR4"/>
<dbReference type="Proteomes" id="UP000198762">
    <property type="component" value="Unassembled WGS sequence"/>
</dbReference>
<reference evidence="2" key="1">
    <citation type="submission" date="2016-10" db="EMBL/GenBank/DDBJ databases">
        <authorList>
            <person name="Varghese N."/>
            <person name="Submissions S."/>
        </authorList>
    </citation>
    <scope>NUCLEOTIDE SEQUENCE [LARGE SCALE GENOMIC DNA]</scope>
    <source>
        <strain evidence="2">CGMCC 1.6489</strain>
    </source>
</reference>
<proteinExistence type="predicted"/>
<sequence length="313" mass="35213">MAHIVFIHGVNNHNYFPSNIEASWWSFLVEGWRQHNFGAIPNPPKITVGYYAQRLYAACYGTTYLKEVLNQELPKFDLDNLVTLAHGELESSGNGIGLLQEYASGQGITLPPDEVLVQGLIRRNLIKLGGMLERMLPPEVSKNLTRKYLEQAAVYCDHRGLRNGIERQIMELISGISDPMEPIENLSDEPIILITHSLGTVIGYRMLLNPTAQSAKVPLFITLGSPLSLKFMQKSLDRKNLEFTQPPVERWINIHDVEDVVTLGDSLTERTIGFSGIANYSTVEYQDGDERHDVRPHLKAREASKAIYEALTN</sequence>
<dbReference type="STRING" id="430453.SAMN04487962_1171"/>
<evidence type="ECO:0000313" key="2">
    <source>
        <dbReference type="Proteomes" id="UP000198762"/>
    </source>
</evidence>
<gene>
    <name evidence="1" type="ORF">SAMN04487962_1171</name>
</gene>
<dbReference type="InterPro" id="IPR029058">
    <property type="entry name" value="AB_hydrolase_fold"/>
</dbReference>
<dbReference type="EMBL" id="FOHZ01000017">
    <property type="protein sequence ID" value="SET68308.1"/>
    <property type="molecule type" value="Genomic_DNA"/>
</dbReference>
<protein>
    <recommendedName>
        <fullName evidence="3">Alpha/beta hydrolase family protein</fullName>
    </recommendedName>
</protein>
<organism evidence="1 2">
    <name type="scientific">Marinobacter segnicrescens</name>
    <dbReference type="NCBI Taxonomy" id="430453"/>
    <lineage>
        <taxon>Bacteria</taxon>
        <taxon>Pseudomonadati</taxon>
        <taxon>Pseudomonadota</taxon>
        <taxon>Gammaproteobacteria</taxon>
        <taxon>Pseudomonadales</taxon>
        <taxon>Marinobacteraceae</taxon>
        <taxon>Marinobacter</taxon>
    </lineage>
</organism>
<dbReference type="RefSeq" id="WP_143066617.1">
    <property type="nucleotide sequence ID" value="NZ_FOHZ01000017.1"/>
</dbReference>
<evidence type="ECO:0008006" key="3">
    <source>
        <dbReference type="Google" id="ProtNLM"/>
    </source>
</evidence>
<evidence type="ECO:0000313" key="1">
    <source>
        <dbReference type="EMBL" id="SET68308.1"/>
    </source>
</evidence>